<dbReference type="GO" id="GO:0008270">
    <property type="term" value="F:zinc ion binding"/>
    <property type="evidence" value="ECO:0007669"/>
    <property type="project" value="TreeGrafter"/>
</dbReference>
<dbReference type="EC" id="3.4.-.-" evidence="3"/>
<keyword evidence="3" id="KW-0645">Protease</keyword>
<sequence>MLACALPWTWLFACILALLSSTRAAKLGRRDLNKLSSSAIAALVSSPDPVRSVDPTDPSSHLSKILIPRPPDTENNTIVKDYLVSTLKDLNWHVEEDTFTDTTPYGEKRFTNVIATKDPSAPRRVIVAAHFDSKFFSTYPQSQFVGASDSAAPCAFMLDLAEALDPLLNLRQQRLEDGLEDDEDIAETTLQLVFFDGEEAFKEWTHTDSIYGARHLAKKWSSTYIQPYTKRRLLPFMDTELDTIEDFILLDLLGAPNPLIRSSFLETAWLFDAMASAERRLGESGAFSYNQQTSAGWKSFFVPRRGNFNGFGIEDDHLPFLHLGVSILHVIASPFPSVWHTIKDDATALDVPTMRRWNLILRVLMSEYLGLRPDLLRSRDSMTAHLDRSVDDLNPDTLFYTNSTY</sequence>
<dbReference type="GO" id="GO:0008233">
    <property type="term" value="F:peptidase activity"/>
    <property type="evidence" value="ECO:0007669"/>
    <property type="project" value="UniProtKB-KW"/>
</dbReference>
<evidence type="ECO:0000313" key="5">
    <source>
        <dbReference type="EMBL" id="KZT71264.1"/>
    </source>
</evidence>
<comment type="similarity">
    <text evidence="3">Belongs to the peptidase M28 family.</text>
</comment>
<dbReference type="STRING" id="1314783.A0A165RX71"/>
<dbReference type="PANTHER" id="PTHR12283">
    <property type="entry name" value="GLUTAMINYL-PEPTIDE CYCLOTRANSFERASE"/>
    <property type="match status" value="1"/>
</dbReference>
<dbReference type="CDD" id="cd03880">
    <property type="entry name" value="M28_QC_like"/>
    <property type="match status" value="1"/>
</dbReference>
<evidence type="ECO:0000256" key="2">
    <source>
        <dbReference type="ARBA" id="ARBA00023315"/>
    </source>
</evidence>
<gene>
    <name evidence="5" type="ORF">DAEQUDRAFT_755793</name>
</gene>
<dbReference type="PANTHER" id="PTHR12283:SF6">
    <property type="entry name" value="GLUTAMINYL-PEPTIDE CYCLOTRANSFERASE-RELATED"/>
    <property type="match status" value="1"/>
</dbReference>
<keyword evidence="3" id="KW-0479">Metal-binding</keyword>
<protein>
    <recommendedName>
        <fullName evidence="3">Peptide hydrolase</fullName>
        <ecNumber evidence="3">3.4.-.-</ecNumber>
    </recommendedName>
</protein>
<dbReference type="InterPro" id="IPR037457">
    <property type="entry name" value="M28_QC"/>
</dbReference>
<feature type="domain" description="Peptidase M28" evidence="4">
    <location>
        <begin position="112"/>
        <end position="362"/>
    </location>
</feature>
<feature type="chain" id="PRO_5007748551" description="Peptide hydrolase" evidence="3">
    <location>
        <begin position="25"/>
        <end position="405"/>
    </location>
</feature>
<dbReference type="InterPro" id="IPR007484">
    <property type="entry name" value="Peptidase_M28"/>
</dbReference>
<dbReference type="GO" id="GO:0016603">
    <property type="term" value="F:glutaminyl-peptide cyclotransferase activity"/>
    <property type="evidence" value="ECO:0007669"/>
    <property type="project" value="InterPro"/>
</dbReference>
<dbReference type="AlphaFoldDB" id="A0A165RX71"/>
<dbReference type="EMBL" id="KV429046">
    <property type="protein sequence ID" value="KZT71264.1"/>
    <property type="molecule type" value="Genomic_DNA"/>
</dbReference>
<evidence type="ECO:0000259" key="4">
    <source>
        <dbReference type="Pfam" id="PF04389"/>
    </source>
</evidence>
<organism evidence="5 6">
    <name type="scientific">Daedalea quercina L-15889</name>
    <dbReference type="NCBI Taxonomy" id="1314783"/>
    <lineage>
        <taxon>Eukaryota</taxon>
        <taxon>Fungi</taxon>
        <taxon>Dikarya</taxon>
        <taxon>Basidiomycota</taxon>
        <taxon>Agaricomycotina</taxon>
        <taxon>Agaricomycetes</taxon>
        <taxon>Polyporales</taxon>
        <taxon>Fomitopsis</taxon>
    </lineage>
</organism>
<evidence type="ECO:0000256" key="3">
    <source>
        <dbReference type="RuleBase" id="RU361240"/>
    </source>
</evidence>
<keyword evidence="3" id="KW-0378">Hydrolase</keyword>
<accession>A0A165RX71</accession>
<dbReference type="Gene3D" id="3.40.630.10">
    <property type="entry name" value="Zn peptidases"/>
    <property type="match status" value="1"/>
</dbReference>
<dbReference type="FunFam" id="3.40.630.10:FF:000081">
    <property type="entry name" value="Peptide hydrolase"/>
    <property type="match status" value="1"/>
</dbReference>
<evidence type="ECO:0000313" key="6">
    <source>
        <dbReference type="Proteomes" id="UP000076727"/>
    </source>
</evidence>
<keyword evidence="2" id="KW-0012">Acyltransferase</keyword>
<dbReference type="InterPro" id="IPR040234">
    <property type="entry name" value="QC/QCL"/>
</dbReference>
<keyword evidence="3" id="KW-0732">Signal</keyword>
<keyword evidence="6" id="KW-1185">Reference proteome</keyword>
<keyword evidence="1" id="KW-0808">Transferase</keyword>
<proteinExistence type="inferred from homology"/>
<feature type="signal peptide" evidence="3">
    <location>
        <begin position="1"/>
        <end position="24"/>
    </location>
</feature>
<dbReference type="SUPFAM" id="SSF53187">
    <property type="entry name" value="Zn-dependent exopeptidases"/>
    <property type="match status" value="1"/>
</dbReference>
<dbReference type="GO" id="GO:0006508">
    <property type="term" value="P:proteolysis"/>
    <property type="evidence" value="ECO:0007669"/>
    <property type="project" value="UniProtKB-KW"/>
</dbReference>
<dbReference type="Pfam" id="PF04389">
    <property type="entry name" value="Peptidase_M28"/>
    <property type="match status" value="1"/>
</dbReference>
<reference evidence="5 6" key="1">
    <citation type="journal article" date="2016" name="Mol. Biol. Evol.">
        <title>Comparative Genomics of Early-Diverging Mushroom-Forming Fungi Provides Insights into the Origins of Lignocellulose Decay Capabilities.</title>
        <authorList>
            <person name="Nagy L.G."/>
            <person name="Riley R."/>
            <person name="Tritt A."/>
            <person name="Adam C."/>
            <person name="Daum C."/>
            <person name="Floudas D."/>
            <person name="Sun H."/>
            <person name="Yadav J.S."/>
            <person name="Pangilinan J."/>
            <person name="Larsson K.H."/>
            <person name="Matsuura K."/>
            <person name="Barry K."/>
            <person name="Labutti K."/>
            <person name="Kuo R."/>
            <person name="Ohm R.A."/>
            <person name="Bhattacharya S.S."/>
            <person name="Shirouzu T."/>
            <person name="Yoshinaga Y."/>
            <person name="Martin F.M."/>
            <person name="Grigoriev I.V."/>
            <person name="Hibbett D.S."/>
        </authorList>
    </citation>
    <scope>NUCLEOTIDE SEQUENCE [LARGE SCALE GENOMIC DNA]</scope>
    <source>
        <strain evidence="5 6">L-15889</strain>
    </source>
</reference>
<dbReference type="OrthoDB" id="3907302at2759"/>
<name>A0A165RX71_9APHY</name>
<keyword evidence="3" id="KW-0862">Zinc</keyword>
<evidence type="ECO:0000256" key="1">
    <source>
        <dbReference type="ARBA" id="ARBA00022679"/>
    </source>
</evidence>
<dbReference type="Proteomes" id="UP000076727">
    <property type="component" value="Unassembled WGS sequence"/>
</dbReference>